<dbReference type="InterPro" id="IPR008979">
    <property type="entry name" value="Galactose-bd-like_sf"/>
</dbReference>
<dbReference type="InterPro" id="IPR050887">
    <property type="entry name" value="Beta-mannosidase_GH2"/>
</dbReference>
<dbReference type="PANTHER" id="PTHR43730">
    <property type="entry name" value="BETA-MANNOSIDASE"/>
    <property type="match status" value="1"/>
</dbReference>
<feature type="signal peptide" evidence="5">
    <location>
        <begin position="1"/>
        <end position="26"/>
    </location>
</feature>
<keyword evidence="5" id="KW-0732">Signal</keyword>
<dbReference type="Pfam" id="PF22666">
    <property type="entry name" value="Glyco_hydro_2_N2"/>
    <property type="match status" value="1"/>
</dbReference>
<dbReference type="Gene3D" id="2.60.120.260">
    <property type="entry name" value="Galactose-binding domain-like"/>
    <property type="match status" value="1"/>
</dbReference>
<keyword evidence="3" id="KW-0378">Hydrolase</keyword>
<dbReference type="AlphaFoldDB" id="A0A0C3CM19"/>
<dbReference type="OrthoDB" id="5423993at2759"/>
<name>A0A0C3CM19_OIDMZ</name>
<evidence type="ECO:0000259" key="6">
    <source>
        <dbReference type="Pfam" id="PF22666"/>
    </source>
</evidence>
<dbReference type="SUPFAM" id="SSF49785">
    <property type="entry name" value="Galactose-binding domain-like"/>
    <property type="match status" value="1"/>
</dbReference>
<gene>
    <name evidence="7" type="ORF">OIDMADRAFT_126328</name>
</gene>
<proteinExistence type="predicted"/>
<keyword evidence="8" id="KW-1185">Reference proteome</keyword>
<dbReference type="GO" id="GO:0005576">
    <property type="term" value="C:extracellular region"/>
    <property type="evidence" value="ECO:0007669"/>
    <property type="project" value="UniProtKB-SubCell"/>
</dbReference>
<reference evidence="8" key="2">
    <citation type="submission" date="2015-01" db="EMBL/GenBank/DDBJ databases">
        <title>Evolutionary Origins and Diversification of the Mycorrhizal Mutualists.</title>
        <authorList>
            <consortium name="DOE Joint Genome Institute"/>
            <consortium name="Mycorrhizal Genomics Consortium"/>
            <person name="Kohler A."/>
            <person name="Kuo A."/>
            <person name="Nagy L.G."/>
            <person name="Floudas D."/>
            <person name="Copeland A."/>
            <person name="Barry K.W."/>
            <person name="Cichocki N."/>
            <person name="Veneault-Fourrey C."/>
            <person name="LaButti K."/>
            <person name="Lindquist E.A."/>
            <person name="Lipzen A."/>
            <person name="Lundell T."/>
            <person name="Morin E."/>
            <person name="Murat C."/>
            <person name="Riley R."/>
            <person name="Ohm R."/>
            <person name="Sun H."/>
            <person name="Tunlid A."/>
            <person name="Henrissat B."/>
            <person name="Grigoriev I.V."/>
            <person name="Hibbett D.S."/>
            <person name="Martin F."/>
        </authorList>
    </citation>
    <scope>NUCLEOTIDE SEQUENCE [LARGE SCALE GENOMIC DNA]</scope>
    <source>
        <strain evidence="8">Zn</strain>
    </source>
</reference>
<sequence>MESAHVEILISNYLLLTAGLPLCTTAQHVIDLSGNGWTVKNSEGNVSVPGSSPSQAHLDLFAANVICESYYGLNDIDLHWISWSNWTYTSEPITGLLVCSLLI</sequence>
<protein>
    <recommendedName>
        <fullName evidence="6">Beta-mannosidase-like galactose-binding domain-containing protein</fullName>
    </recommendedName>
</protein>
<dbReference type="Proteomes" id="UP000054321">
    <property type="component" value="Unassembled WGS sequence"/>
</dbReference>
<evidence type="ECO:0000256" key="3">
    <source>
        <dbReference type="ARBA" id="ARBA00022801"/>
    </source>
</evidence>
<feature type="domain" description="Beta-mannosidase-like galactose-binding" evidence="6">
    <location>
        <begin position="37"/>
        <end position="91"/>
    </location>
</feature>
<dbReference type="GO" id="GO:0006516">
    <property type="term" value="P:glycoprotein catabolic process"/>
    <property type="evidence" value="ECO:0007669"/>
    <property type="project" value="TreeGrafter"/>
</dbReference>
<dbReference type="EMBL" id="KN832878">
    <property type="protein sequence ID" value="KIN00064.1"/>
    <property type="molecule type" value="Genomic_DNA"/>
</dbReference>
<organism evidence="7 8">
    <name type="scientific">Oidiodendron maius (strain Zn)</name>
    <dbReference type="NCBI Taxonomy" id="913774"/>
    <lineage>
        <taxon>Eukaryota</taxon>
        <taxon>Fungi</taxon>
        <taxon>Dikarya</taxon>
        <taxon>Ascomycota</taxon>
        <taxon>Pezizomycotina</taxon>
        <taxon>Leotiomycetes</taxon>
        <taxon>Leotiomycetes incertae sedis</taxon>
        <taxon>Myxotrichaceae</taxon>
        <taxon>Oidiodendron</taxon>
    </lineage>
</organism>
<reference evidence="7 8" key="1">
    <citation type="submission" date="2014-04" db="EMBL/GenBank/DDBJ databases">
        <authorList>
            <consortium name="DOE Joint Genome Institute"/>
            <person name="Kuo A."/>
            <person name="Martino E."/>
            <person name="Perotto S."/>
            <person name="Kohler A."/>
            <person name="Nagy L.G."/>
            <person name="Floudas D."/>
            <person name="Copeland A."/>
            <person name="Barry K.W."/>
            <person name="Cichocki N."/>
            <person name="Veneault-Fourrey C."/>
            <person name="LaButti K."/>
            <person name="Lindquist E.A."/>
            <person name="Lipzen A."/>
            <person name="Lundell T."/>
            <person name="Morin E."/>
            <person name="Murat C."/>
            <person name="Sun H."/>
            <person name="Tunlid A."/>
            <person name="Henrissat B."/>
            <person name="Grigoriev I.V."/>
            <person name="Hibbett D.S."/>
            <person name="Martin F."/>
            <person name="Nordberg H.P."/>
            <person name="Cantor M.N."/>
            <person name="Hua S.X."/>
        </authorList>
    </citation>
    <scope>NUCLEOTIDE SEQUENCE [LARGE SCALE GENOMIC DNA]</scope>
    <source>
        <strain evidence="7 8">Zn</strain>
    </source>
</reference>
<evidence type="ECO:0000256" key="2">
    <source>
        <dbReference type="ARBA" id="ARBA00022525"/>
    </source>
</evidence>
<evidence type="ECO:0000313" key="7">
    <source>
        <dbReference type="EMBL" id="KIN00064.1"/>
    </source>
</evidence>
<dbReference type="GO" id="GO:0004567">
    <property type="term" value="F:beta-mannosidase activity"/>
    <property type="evidence" value="ECO:0007669"/>
    <property type="project" value="TreeGrafter"/>
</dbReference>
<dbReference type="InParanoid" id="A0A0C3CM19"/>
<dbReference type="STRING" id="913774.A0A0C3CM19"/>
<evidence type="ECO:0000256" key="4">
    <source>
        <dbReference type="ARBA" id="ARBA00023295"/>
    </source>
</evidence>
<evidence type="ECO:0000256" key="1">
    <source>
        <dbReference type="ARBA" id="ARBA00004613"/>
    </source>
</evidence>
<accession>A0A0C3CM19</accession>
<dbReference type="HOGENOM" id="CLU_2264514_0_0_1"/>
<comment type="subcellular location">
    <subcellularLocation>
        <location evidence="1">Secreted</location>
    </subcellularLocation>
</comment>
<dbReference type="InterPro" id="IPR054593">
    <property type="entry name" value="Beta-mannosidase-like_N2"/>
</dbReference>
<evidence type="ECO:0000256" key="5">
    <source>
        <dbReference type="SAM" id="SignalP"/>
    </source>
</evidence>
<keyword evidence="2" id="KW-0964">Secreted</keyword>
<dbReference type="PANTHER" id="PTHR43730:SF5">
    <property type="entry name" value="BETA-MANNOSIDASE A"/>
    <property type="match status" value="1"/>
</dbReference>
<feature type="chain" id="PRO_5002162605" description="Beta-mannosidase-like galactose-binding domain-containing protein" evidence="5">
    <location>
        <begin position="27"/>
        <end position="103"/>
    </location>
</feature>
<evidence type="ECO:0000313" key="8">
    <source>
        <dbReference type="Proteomes" id="UP000054321"/>
    </source>
</evidence>
<keyword evidence="4" id="KW-0326">Glycosidase</keyword>